<dbReference type="PROSITE" id="PS50843">
    <property type="entry name" value="EXPANSIN_CBD"/>
    <property type="match status" value="1"/>
</dbReference>
<comment type="subcellular location">
    <subcellularLocation>
        <location evidence="1">Secreted</location>
        <location evidence="1">Cell wall</location>
    </subcellularLocation>
    <subcellularLocation>
        <location evidence="1">Membrane</location>
        <topology evidence="1">Peripheral membrane protein</topology>
    </subcellularLocation>
</comment>
<evidence type="ECO:0000313" key="5">
    <source>
        <dbReference type="Proteomes" id="UP001605036"/>
    </source>
</evidence>
<accession>A0ABD1ZSI5</accession>
<name>A0ABD1ZSI5_9MARC</name>
<dbReference type="PRINTS" id="PR01226">
    <property type="entry name" value="EXPANSIN"/>
</dbReference>
<keyword evidence="1" id="KW-0134">Cell wall</keyword>
<dbReference type="GO" id="GO:0016020">
    <property type="term" value="C:membrane"/>
    <property type="evidence" value="ECO:0007669"/>
    <property type="project" value="UniProtKB-SubCell"/>
</dbReference>
<keyword evidence="5" id="KW-1185">Reference proteome</keyword>
<dbReference type="InterPro" id="IPR036749">
    <property type="entry name" value="Expansin_CBD_sf"/>
</dbReference>
<proteinExistence type="inferred from homology"/>
<feature type="compositionally biased region" description="Basic residues" evidence="2">
    <location>
        <begin position="1"/>
        <end position="14"/>
    </location>
</feature>
<protein>
    <recommendedName>
        <fullName evidence="1">Expansin</fullName>
    </recommendedName>
</protein>
<sequence length="126" mass="13789">MRTRGRLSTSRKSRGRDTSLLNTRRRTAPGAVEFGFTERAGTHFIQILDFYNVAGAGDVTGVSIKGSNTGWIPITNAWGQNWHTGTVLDGQALSIMVTTSDGRTVTSNNVASSNWQYKQTFEGSQF</sequence>
<evidence type="ECO:0000259" key="3">
    <source>
        <dbReference type="PROSITE" id="PS50843"/>
    </source>
</evidence>
<gene>
    <name evidence="4" type="ORF">R1flu_021352</name>
</gene>
<dbReference type="Pfam" id="PF01357">
    <property type="entry name" value="Expansin_C"/>
    <property type="match status" value="1"/>
</dbReference>
<keyword evidence="1" id="KW-0964">Secreted</keyword>
<dbReference type="GO" id="GO:0071555">
    <property type="term" value="P:cell wall organization"/>
    <property type="evidence" value="ECO:0007669"/>
    <property type="project" value="UniProtKB-KW"/>
</dbReference>
<dbReference type="Proteomes" id="UP001605036">
    <property type="component" value="Unassembled WGS sequence"/>
</dbReference>
<dbReference type="AlphaFoldDB" id="A0ABD1ZSI5"/>
<dbReference type="InterPro" id="IPR002963">
    <property type="entry name" value="Expansin"/>
</dbReference>
<dbReference type="EMBL" id="JBHFFA010000001">
    <property type="protein sequence ID" value="KAL2653224.1"/>
    <property type="molecule type" value="Genomic_DNA"/>
</dbReference>
<comment type="caution">
    <text evidence="4">The sequence shown here is derived from an EMBL/GenBank/DDBJ whole genome shotgun (WGS) entry which is preliminary data.</text>
</comment>
<dbReference type="SUPFAM" id="SSF49590">
    <property type="entry name" value="PHL pollen allergen"/>
    <property type="match status" value="1"/>
</dbReference>
<feature type="region of interest" description="Disordered" evidence="2">
    <location>
        <begin position="1"/>
        <end position="21"/>
    </location>
</feature>
<organism evidence="4 5">
    <name type="scientific">Riccia fluitans</name>
    <dbReference type="NCBI Taxonomy" id="41844"/>
    <lineage>
        <taxon>Eukaryota</taxon>
        <taxon>Viridiplantae</taxon>
        <taxon>Streptophyta</taxon>
        <taxon>Embryophyta</taxon>
        <taxon>Marchantiophyta</taxon>
        <taxon>Marchantiopsida</taxon>
        <taxon>Marchantiidae</taxon>
        <taxon>Marchantiales</taxon>
        <taxon>Ricciaceae</taxon>
        <taxon>Riccia</taxon>
    </lineage>
</organism>
<dbReference type="Gene3D" id="2.60.40.760">
    <property type="entry name" value="Expansin, cellulose-binding-like domain"/>
    <property type="match status" value="1"/>
</dbReference>
<evidence type="ECO:0000256" key="1">
    <source>
        <dbReference type="RuleBase" id="RU365023"/>
    </source>
</evidence>
<dbReference type="PANTHER" id="PTHR31867">
    <property type="entry name" value="EXPANSIN-A15"/>
    <property type="match status" value="1"/>
</dbReference>
<reference evidence="4 5" key="1">
    <citation type="submission" date="2024-09" db="EMBL/GenBank/DDBJ databases">
        <title>Chromosome-scale assembly of Riccia fluitans.</title>
        <authorList>
            <person name="Paukszto L."/>
            <person name="Sawicki J."/>
            <person name="Karawczyk K."/>
            <person name="Piernik-Szablinska J."/>
            <person name="Szczecinska M."/>
            <person name="Mazdziarz M."/>
        </authorList>
    </citation>
    <scope>NUCLEOTIDE SEQUENCE [LARGE SCALE GENOMIC DNA]</scope>
    <source>
        <strain evidence="4">Rf_01</strain>
        <tissue evidence="4">Aerial parts of the thallus</tissue>
    </source>
</reference>
<dbReference type="InterPro" id="IPR007117">
    <property type="entry name" value="Expansin_CBD"/>
</dbReference>
<keyword evidence="1" id="KW-0961">Cell wall biogenesis/degradation</keyword>
<evidence type="ECO:0000256" key="2">
    <source>
        <dbReference type="SAM" id="MobiDB-lite"/>
    </source>
</evidence>
<evidence type="ECO:0000313" key="4">
    <source>
        <dbReference type="EMBL" id="KAL2653224.1"/>
    </source>
</evidence>
<feature type="domain" description="Expansin-like CBD" evidence="3">
    <location>
        <begin position="44"/>
        <end position="123"/>
    </location>
</feature>
<comment type="similarity">
    <text evidence="1">Belongs to the expansin family. Expansin A subfamily.</text>
</comment>
<comment type="function">
    <text evidence="1">Causes loosening and extension of plant cell walls by disrupting non-covalent bonding between cellulose microfibrils and matrix glucans. No enzymatic activity has been found.</text>
</comment>